<dbReference type="EnsemblMetazoa" id="XM_022814217">
    <property type="protein sequence ID" value="XP_022669952"/>
    <property type="gene ID" value="LOC111253942"/>
</dbReference>
<dbReference type="Proteomes" id="UP000594260">
    <property type="component" value="Unplaced"/>
</dbReference>
<dbReference type="PANTHER" id="PTHR21398:SF6">
    <property type="entry name" value="AGAP007094-PA"/>
    <property type="match status" value="1"/>
</dbReference>
<dbReference type="Pfam" id="PF07841">
    <property type="entry name" value="DM4_12"/>
    <property type="match status" value="1"/>
</dbReference>
<keyword evidence="1" id="KW-0732">Signal</keyword>
<proteinExistence type="predicted"/>
<feature type="chain" id="PRO_5029716685" evidence="1">
    <location>
        <begin position="25"/>
        <end position="261"/>
    </location>
</feature>
<reference evidence="2" key="1">
    <citation type="submission" date="2021-01" db="UniProtKB">
        <authorList>
            <consortium name="EnsemblMetazoa"/>
        </authorList>
    </citation>
    <scope>IDENTIFICATION</scope>
</reference>
<dbReference type="InParanoid" id="A0A7M7KPF5"/>
<dbReference type="OrthoDB" id="6339724at2759"/>
<evidence type="ECO:0000256" key="1">
    <source>
        <dbReference type="SAM" id="SignalP"/>
    </source>
</evidence>
<organism evidence="2 3">
    <name type="scientific">Varroa destructor</name>
    <name type="common">Honeybee mite</name>
    <dbReference type="NCBI Taxonomy" id="109461"/>
    <lineage>
        <taxon>Eukaryota</taxon>
        <taxon>Metazoa</taxon>
        <taxon>Ecdysozoa</taxon>
        <taxon>Arthropoda</taxon>
        <taxon>Chelicerata</taxon>
        <taxon>Arachnida</taxon>
        <taxon>Acari</taxon>
        <taxon>Parasitiformes</taxon>
        <taxon>Mesostigmata</taxon>
        <taxon>Gamasina</taxon>
        <taxon>Dermanyssoidea</taxon>
        <taxon>Varroidae</taxon>
        <taxon>Varroa</taxon>
    </lineage>
</organism>
<evidence type="ECO:0000313" key="2">
    <source>
        <dbReference type="EnsemblMetazoa" id="XP_022669952"/>
    </source>
</evidence>
<keyword evidence="3" id="KW-1185">Reference proteome</keyword>
<dbReference type="KEGG" id="vde:111253942"/>
<dbReference type="SMART" id="SM00718">
    <property type="entry name" value="DM4_12"/>
    <property type="match status" value="1"/>
</dbReference>
<protein>
    <submittedName>
        <fullName evidence="2">Uncharacterized protein</fullName>
    </submittedName>
</protein>
<accession>A0A7M7KPF5</accession>
<dbReference type="GeneID" id="111253942"/>
<dbReference type="RefSeq" id="XP_022669952.1">
    <property type="nucleotide sequence ID" value="XM_022814217.1"/>
</dbReference>
<sequence length="261" mass="29095">MSVYMQIVLLATAWLGQMEDMGNAGGPSRLFKPPFPATTVEVTPKFKVVSERGPFSISTGISFPIELELDSEPEAIRELDEPRSKKQLDQSTFGRVRLADDVSFAPTQNDIMHKKTKFKRNPLKTDTSVSREMKKIKREMKELVKTTGFGSRENRAVLPPDRTLRALQERLQLFRSITLSLNQVGLVGEQCLLRAICEAAKFPQADEEGLVGQIVTLLLTIPENSVPEMASYNEATERGKAGKNCTGYSDCPISVFNVRDL</sequence>
<dbReference type="PANTHER" id="PTHR21398">
    <property type="entry name" value="AGAP007094-PA"/>
    <property type="match status" value="1"/>
</dbReference>
<dbReference type="InterPro" id="IPR006631">
    <property type="entry name" value="DM4_12"/>
</dbReference>
<name>A0A7M7KPF5_VARDE</name>
<dbReference type="AlphaFoldDB" id="A0A7M7KPF5"/>
<feature type="signal peptide" evidence="1">
    <location>
        <begin position="1"/>
        <end position="24"/>
    </location>
</feature>
<evidence type="ECO:0000313" key="3">
    <source>
        <dbReference type="Proteomes" id="UP000594260"/>
    </source>
</evidence>